<feature type="compositionally biased region" description="Polar residues" evidence="2">
    <location>
        <begin position="1008"/>
        <end position="1023"/>
    </location>
</feature>
<feature type="region of interest" description="Disordered" evidence="2">
    <location>
        <begin position="883"/>
        <end position="931"/>
    </location>
</feature>
<accession>A0A8B7XX43</accession>
<dbReference type="GeneID" id="110975856"/>
<feature type="domain" description="FHF complex subunit HOOK-interacting protein C-terminal" evidence="3">
    <location>
        <begin position="1050"/>
        <end position="1141"/>
    </location>
</feature>
<evidence type="ECO:0000313" key="5">
    <source>
        <dbReference type="RefSeq" id="XP_022084381.1"/>
    </source>
</evidence>
<feature type="compositionally biased region" description="Polar residues" evidence="2">
    <location>
        <begin position="950"/>
        <end position="977"/>
    </location>
</feature>
<name>A0A8B7XX43_ACAPL</name>
<dbReference type="AlphaFoldDB" id="A0A8B7XX43"/>
<gene>
    <name evidence="5" type="primary">LOC110975856</name>
</gene>
<evidence type="ECO:0000256" key="1">
    <source>
        <dbReference type="ARBA" id="ARBA00024336"/>
    </source>
</evidence>
<dbReference type="Pfam" id="PF19311">
    <property type="entry name" value="KELAA"/>
    <property type="match status" value="1"/>
</dbReference>
<feature type="region of interest" description="Disordered" evidence="2">
    <location>
        <begin position="751"/>
        <end position="852"/>
    </location>
</feature>
<dbReference type="OrthoDB" id="6287422at2759"/>
<dbReference type="Pfam" id="PF19314">
    <property type="entry name" value="DUF5917"/>
    <property type="match status" value="1"/>
</dbReference>
<dbReference type="RefSeq" id="XP_022084381.1">
    <property type="nucleotide sequence ID" value="XM_022228689.1"/>
</dbReference>
<feature type="compositionally biased region" description="Polar residues" evidence="2">
    <location>
        <begin position="512"/>
        <end position="548"/>
    </location>
</feature>
<organism evidence="4 5">
    <name type="scientific">Acanthaster planci</name>
    <name type="common">Crown-of-thorns starfish</name>
    <dbReference type="NCBI Taxonomy" id="133434"/>
    <lineage>
        <taxon>Eukaryota</taxon>
        <taxon>Metazoa</taxon>
        <taxon>Echinodermata</taxon>
        <taxon>Eleutherozoa</taxon>
        <taxon>Asterozoa</taxon>
        <taxon>Asteroidea</taxon>
        <taxon>Valvatacea</taxon>
        <taxon>Valvatida</taxon>
        <taxon>Acanthasteridae</taxon>
        <taxon>Acanthaster</taxon>
    </lineage>
</organism>
<dbReference type="PANTHER" id="PTHR21705">
    <property type="entry name" value="RAI16 PROTEIN-RELATED"/>
    <property type="match status" value="1"/>
</dbReference>
<sequence>MSRLIRRLSNASITSLTSIGTPASHSNGLPGVVGSVGPMDVPADADPQACLEVFCSHWAQIKGIIVKQNASSFPRSKATFDDIQAVANYATQMMYLLVEETQPAEGTMGPMLELTIAERVMQRLVAWGLACGGEHAEDMKREVLRIYEMMLAQAKQAVLMHNELLNPLLCLLLECSERCSERVELHLVLLLHQLCVSLSKDPMLLEYLFHASPSQGPAKFLLFSLLIPFLHRDGKVGQTARDALLLCISVSSQGDNIARYITESTNLCPVLATGLGALYSRLPRKLDIKVDHWHCLTREDWTVMPDLCMFLHSLDFCNAVVQVAHPLVSTQLVQYFHDGFLVPVIGPALHQLTAFNTYFFSSDGETIDVDNPAPQDEIVATTAYVNLFVSSITAPQLMRAFLHYLCMGQHEGRLVLDSLLTRISSNSRLCLVTLSLFNTLVNLNCEDFMLELILKYLVPCNHIMVSQRKAIKEIDLHSKWADRFLSLRPACCKSDTKDAAASGQKTEDPVANTMTSGVRDSPNTGPQVTLRLPSTRQPPYTRTHSWNPGSGRKDVRAQGAIHKQQHHPNPAPNLPPMDLSLLDVETSQVEYLLDAKEGIQVCTFGTQHWTAPYDGINPPPATLSPDSLSPADEKARSSAAFDAAANIPSSASFDEDTNPGSSLYKACTLAEVLPRNRERVRSVDPKLTATIQEVLSLEIGNDNEKVDTSDVSVTDLFMDEMVALQAQMPSGEMSPSPAERKPSLENVTKVEPMQNGFPAQTETTDLTAGSPVRPDHNESNSQLATPESKVGTGKSRPKDLNLAGPGAKPSQESDSAFSGSNSPVLDSNTYIGMSNSVGGGAPKSDIESSQKGSQVANWLQALGEDTSSASFIENLSDDKRREARFSLAGQESTEKDGGDEPCVFWEFDSDIEFSPKGGRPKGDSAAGGEGVVNEASQILDALGFSAPKDITSSPANRQANSSSGANRSQLESETTEAGTDEPLSGSLNEHHFSAFNSAAGDTHRSPNAPGTSAPRASSSQSPKPRQLLKQEASARPLYSPIGRAIGIPTTGPFMDAIFARLETMMENSFYVNLLLTGIIARLAYYPQPLLRSYLLNTSMVFQPSVRSLIQILTNIRNRLDPYAARVPEFKSLLVRAKDYLFLREEGDSAYRGRSLSEIVDPGKLGRSRTSSLRTLTKHKSTFDHFLRRGNRRNKSLSAAEKQKLAKISEAGMAQPAASAEYESLKTRNAVYCAVIFDEFLKELAAISQEQAVAFSEQELGLR</sequence>
<dbReference type="InterPro" id="IPR045669">
    <property type="entry name" value="FHIP_C"/>
</dbReference>
<evidence type="ECO:0000313" key="4">
    <source>
        <dbReference type="Proteomes" id="UP000694845"/>
    </source>
</evidence>
<feature type="compositionally biased region" description="Polar residues" evidence="2">
    <location>
        <begin position="757"/>
        <end position="767"/>
    </location>
</feature>
<evidence type="ECO:0000256" key="2">
    <source>
        <dbReference type="SAM" id="MobiDB-lite"/>
    </source>
</evidence>
<proteinExistence type="inferred from homology"/>
<protein>
    <submittedName>
        <fullName evidence="5">FTS and Hook-interacting protein-like isoform X1</fullName>
    </submittedName>
</protein>
<dbReference type="Pfam" id="PF10257">
    <property type="entry name" value="RAI16-like"/>
    <property type="match status" value="1"/>
</dbReference>
<dbReference type="InterPro" id="IPR019384">
    <property type="entry name" value="FHIP"/>
</dbReference>
<dbReference type="Proteomes" id="UP000694845">
    <property type="component" value="Unplaced"/>
</dbReference>
<evidence type="ECO:0000259" key="3">
    <source>
        <dbReference type="Pfam" id="PF19314"/>
    </source>
</evidence>
<dbReference type="KEGG" id="aplc:110975856"/>
<keyword evidence="4" id="KW-1185">Reference proteome</keyword>
<feature type="compositionally biased region" description="Polar residues" evidence="2">
    <location>
        <begin position="810"/>
        <end position="836"/>
    </location>
</feature>
<dbReference type="PANTHER" id="PTHR21705:SF11">
    <property type="entry name" value="FHIP FAMILY PROTEIN CG3558"/>
    <property type="match status" value="1"/>
</dbReference>
<feature type="region of interest" description="Disordered" evidence="2">
    <location>
        <begin position="497"/>
        <end position="575"/>
    </location>
</feature>
<comment type="similarity">
    <text evidence="1">Belongs to the FHIP family.</text>
</comment>
<reference evidence="5" key="1">
    <citation type="submission" date="2025-08" db="UniProtKB">
        <authorList>
            <consortium name="RefSeq"/>
        </authorList>
    </citation>
    <scope>IDENTIFICATION</scope>
</reference>
<feature type="region of interest" description="Disordered" evidence="2">
    <location>
        <begin position="946"/>
        <end position="1032"/>
    </location>
</feature>
<dbReference type="InterPro" id="IPR045668">
    <property type="entry name" value="FHIP_KELAA_motif"/>
</dbReference>